<feature type="region of interest" description="Disordered" evidence="1">
    <location>
        <begin position="65"/>
        <end position="87"/>
    </location>
</feature>
<evidence type="ECO:0000313" key="3">
    <source>
        <dbReference type="Proteomes" id="UP000072741"/>
    </source>
</evidence>
<proteinExistence type="predicted"/>
<dbReference type="RefSeq" id="WP_058644087.1">
    <property type="nucleotide sequence ID" value="NZ_LDSL01000166.1"/>
</dbReference>
<sequence length="87" mass="9857">MRTNIVIDDALMAAAMRAGGFKTKKEAVEEGLRLLARREAYQKLLALRGKLHWMGDESIDWTRLPAEPQTVQEPAPPPYVTKKRARP</sequence>
<keyword evidence="3" id="KW-1185">Reference proteome</keyword>
<reference evidence="2 3" key="1">
    <citation type="journal article" date="2016" name="Front. Microbiol.">
        <title>Genomic Resource of Rice Seed Associated Bacteria.</title>
        <authorList>
            <person name="Midha S."/>
            <person name="Bansal K."/>
            <person name="Sharma S."/>
            <person name="Kumar N."/>
            <person name="Patil P.P."/>
            <person name="Chaudhry V."/>
            <person name="Patil P.B."/>
        </authorList>
    </citation>
    <scope>NUCLEOTIDE SEQUENCE [LARGE SCALE GENOMIC DNA]</scope>
    <source>
        <strain evidence="2 3">NS331</strain>
    </source>
</reference>
<dbReference type="AlphaFoldDB" id="A0A147GN02"/>
<dbReference type="EMBL" id="LDSL01000166">
    <property type="protein sequence ID" value="KTT14917.1"/>
    <property type="molecule type" value="Genomic_DNA"/>
</dbReference>
<gene>
    <name evidence="2" type="ORF">NS331_22110</name>
</gene>
<dbReference type="InterPro" id="IPR019239">
    <property type="entry name" value="VapB_antitoxin"/>
</dbReference>
<evidence type="ECO:0000313" key="2">
    <source>
        <dbReference type="EMBL" id="KTT14917.1"/>
    </source>
</evidence>
<dbReference type="Pfam" id="PF09957">
    <property type="entry name" value="VapB_antitoxin"/>
    <property type="match status" value="1"/>
</dbReference>
<comment type="caution">
    <text evidence="2">The sequence shown here is derived from an EMBL/GenBank/DDBJ whole genome shotgun (WGS) entry which is preliminary data.</text>
</comment>
<evidence type="ECO:0008006" key="4">
    <source>
        <dbReference type="Google" id="ProtNLM"/>
    </source>
</evidence>
<evidence type="ECO:0000256" key="1">
    <source>
        <dbReference type="SAM" id="MobiDB-lite"/>
    </source>
</evidence>
<accession>A0A147GN02</accession>
<name>A0A147GN02_9BURK</name>
<protein>
    <recommendedName>
        <fullName evidence="4">Arc/MetJ family transcription regulator</fullName>
    </recommendedName>
</protein>
<dbReference type="OrthoDB" id="9805830at2"/>
<dbReference type="Proteomes" id="UP000072741">
    <property type="component" value="Unassembled WGS sequence"/>
</dbReference>
<organism evidence="2 3">
    <name type="scientific">Pseudacidovorax intermedius</name>
    <dbReference type="NCBI Taxonomy" id="433924"/>
    <lineage>
        <taxon>Bacteria</taxon>
        <taxon>Pseudomonadati</taxon>
        <taxon>Pseudomonadota</taxon>
        <taxon>Betaproteobacteria</taxon>
        <taxon>Burkholderiales</taxon>
        <taxon>Comamonadaceae</taxon>
        <taxon>Pseudacidovorax</taxon>
    </lineage>
</organism>